<proteinExistence type="predicted"/>
<dbReference type="Pfam" id="PF03732">
    <property type="entry name" value="Retrotrans_gag"/>
    <property type="match status" value="1"/>
</dbReference>
<keyword evidence="3" id="KW-1185">Reference proteome</keyword>
<dbReference type="EMBL" id="CAMAPF010000081">
    <property type="protein sequence ID" value="CAH9094508.1"/>
    <property type="molecule type" value="Genomic_DNA"/>
</dbReference>
<comment type="caution">
    <text evidence="2">The sequence shown here is derived from an EMBL/GenBank/DDBJ whole genome shotgun (WGS) entry which is preliminary data.</text>
</comment>
<reference evidence="2" key="1">
    <citation type="submission" date="2022-07" db="EMBL/GenBank/DDBJ databases">
        <authorList>
            <person name="Macas J."/>
            <person name="Novak P."/>
            <person name="Neumann P."/>
        </authorList>
    </citation>
    <scope>NUCLEOTIDE SEQUENCE</scope>
</reference>
<dbReference type="PANTHER" id="PTHR33223">
    <property type="entry name" value="CCHC-TYPE DOMAIN-CONTAINING PROTEIN"/>
    <property type="match status" value="1"/>
</dbReference>
<evidence type="ECO:0000313" key="3">
    <source>
        <dbReference type="Proteomes" id="UP001152523"/>
    </source>
</evidence>
<name>A0AAV0D6Z0_9ASTE</name>
<dbReference type="AlphaFoldDB" id="A0AAV0D6Z0"/>
<sequence length="336" mass="37014">MAEDRDSSAGDQGVETAEVLVRGLIEEALRPVWARLKALEASRADLVNELEARSAENEATKSELVILKRALAAGLVPSAEVGSSKIKVPEPKTFGGDRNAKELENFLWDMEEYFKAAKVPDEEKVRIAPMYLSGDAKLWWRSRVRDDANTGRHGLESWDGLKKELKAQFLPHNVSWMGREALKNLKHTTSVRDYVKAFSSLMLDIENMTEEDRLFNFVSGLQPWAQTELRRQAVKDLPSAMAAAEGLMDYSLSDGSKGNKGKGEPGISGSRGTLKCDDISAATEASVTKPKSKACWGCGGQHLQRNCPENQKLAALKQVESEEDSALVTVNPLRLV</sequence>
<evidence type="ECO:0000259" key="1">
    <source>
        <dbReference type="Pfam" id="PF03732"/>
    </source>
</evidence>
<evidence type="ECO:0000313" key="2">
    <source>
        <dbReference type="EMBL" id="CAH9094508.1"/>
    </source>
</evidence>
<dbReference type="InterPro" id="IPR005162">
    <property type="entry name" value="Retrotrans_gag_dom"/>
</dbReference>
<organism evidence="2 3">
    <name type="scientific">Cuscuta epithymum</name>
    <dbReference type="NCBI Taxonomy" id="186058"/>
    <lineage>
        <taxon>Eukaryota</taxon>
        <taxon>Viridiplantae</taxon>
        <taxon>Streptophyta</taxon>
        <taxon>Embryophyta</taxon>
        <taxon>Tracheophyta</taxon>
        <taxon>Spermatophyta</taxon>
        <taxon>Magnoliopsida</taxon>
        <taxon>eudicotyledons</taxon>
        <taxon>Gunneridae</taxon>
        <taxon>Pentapetalae</taxon>
        <taxon>asterids</taxon>
        <taxon>lamiids</taxon>
        <taxon>Solanales</taxon>
        <taxon>Convolvulaceae</taxon>
        <taxon>Cuscuteae</taxon>
        <taxon>Cuscuta</taxon>
        <taxon>Cuscuta subgen. Cuscuta</taxon>
    </lineage>
</organism>
<dbReference type="Proteomes" id="UP001152523">
    <property type="component" value="Unassembled WGS sequence"/>
</dbReference>
<accession>A0AAV0D6Z0</accession>
<protein>
    <recommendedName>
        <fullName evidence="1">Retrotransposon gag domain-containing protein</fullName>
    </recommendedName>
</protein>
<gene>
    <name evidence="2" type="ORF">CEPIT_LOCUS12916</name>
</gene>
<dbReference type="PANTHER" id="PTHR33223:SF6">
    <property type="entry name" value="CCHC-TYPE DOMAIN-CONTAINING PROTEIN"/>
    <property type="match status" value="1"/>
</dbReference>
<feature type="domain" description="Retrotransposon gag" evidence="1">
    <location>
        <begin position="126"/>
        <end position="223"/>
    </location>
</feature>